<sequence>MRCCCVLTPGQIVQNYCYSFNNIYNRSIHRGRKVTVEPTLSPFCPAGPGGPTAPLSPFAPGKPSGPIGPDARIAWVTYSQKAYFRVFETSTMVGSRLGLFPLCSPG</sequence>
<reference evidence="1" key="1">
    <citation type="submission" date="2025-08" db="UniProtKB">
        <authorList>
            <consortium name="Ensembl"/>
        </authorList>
    </citation>
    <scope>IDENTIFICATION</scope>
</reference>
<protein>
    <submittedName>
        <fullName evidence="1">Uncharacterized protein</fullName>
    </submittedName>
</protein>
<organism evidence="1 2">
    <name type="scientific">Accipiter nisus</name>
    <name type="common">Eurasian sparrowhawk</name>
    <dbReference type="NCBI Taxonomy" id="211598"/>
    <lineage>
        <taxon>Eukaryota</taxon>
        <taxon>Metazoa</taxon>
        <taxon>Chordata</taxon>
        <taxon>Craniata</taxon>
        <taxon>Vertebrata</taxon>
        <taxon>Euteleostomi</taxon>
        <taxon>Archelosauria</taxon>
        <taxon>Archosauria</taxon>
        <taxon>Dinosauria</taxon>
        <taxon>Saurischia</taxon>
        <taxon>Theropoda</taxon>
        <taxon>Coelurosauria</taxon>
        <taxon>Aves</taxon>
        <taxon>Neognathae</taxon>
        <taxon>Neoaves</taxon>
        <taxon>Telluraves</taxon>
        <taxon>Accipitrimorphae</taxon>
        <taxon>Accipitriformes</taxon>
        <taxon>Accipitridae</taxon>
        <taxon>Accipitrinae</taxon>
        <taxon>Accipiter</taxon>
    </lineage>
</organism>
<name>A0A8B9RZU0_9AVES</name>
<keyword evidence="2" id="KW-1185">Reference proteome</keyword>
<proteinExistence type="predicted"/>
<dbReference type="Proteomes" id="UP000694541">
    <property type="component" value="Unplaced"/>
</dbReference>
<evidence type="ECO:0000313" key="1">
    <source>
        <dbReference type="Ensembl" id="ENSANIP00000020965.1"/>
    </source>
</evidence>
<accession>A0A8B9RZU0</accession>
<dbReference type="Ensembl" id="ENSANIT00000021656.1">
    <property type="protein sequence ID" value="ENSANIP00000020965.1"/>
    <property type="gene ID" value="ENSANIG00000014237.1"/>
</dbReference>
<reference evidence="1" key="2">
    <citation type="submission" date="2025-09" db="UniProtKB">
        <authorList>
            <consortium name="Ensembl"/>
        </authorList>
    </citation>
    <scope>IDENTIFICATION</scope>
</reference>
<evidence type="ECO:0000313" key="2">
    <source>
        <dbReference type="Proteomes" id="UP000694541"/>
    </source>
</evidence>
<dbReference type="AlphaFoldDB" id="A0A8B9RZU0"/>